<gene>
    <name evidence="3" type="ORF">LCGC14_1763810</name>
</gene>
<evidence type="ECO:0000256" key="2">
    <source>
        <dbReference type="ARBA" id="ARBA00022803"/>
    </source>
</evidence>
<keyword evidence="2" id="KW-0802">TPR repeat</keyword>
<evidence type="ECO:0000256" key="1">
    <source>
        <dbReference type="ARBA" id="ARBA00022737"/>
    </source>
</evidence>
<dbReference type="SUPFAM" id="SSF48452">
    <property type="entry name" value="TPR-like"/>
    <property type="match status" value="1"/>
</dbReference>
<comment type="caution">
    <text evidence="3">The sequence shown here is derived from an EMBL/GenBank/DDBJ whole genome shotgun (WGS) entry which is preliminary data.</text>
</comment>
<proteinExistence type="predicted"/>
<accession>A0A0F9H095</accession>
<organism evidence="3">
    <name type="scientific">marine sediment metagenome</name>
    <dbReference type="NCBI Taxonomy" id="412755"/>
    <lineage>
        <taxon>unclassified sequences</taxon>
        <taxon>metagenomes</taxon>
        <taxon>ecological metagenomes</taxon>
    </lineage>
</organism>
<dbReference type="EMBL" id="LAZR01016444">
    <property type="protein sequence ID" value="KKM04480.1"/>
    <property type="molecule type" value="Genomic_DNA"/>
</dbReference>
<dbReference type="SMART" id="SM00028">
    <property type="entry name" value="TPR"/>
    <property type="match status" value="2"/>
</dbReference>
<dbReference type="PANTHER" id="PTHR45641">
    <property type="entry name" value="TETRATRICOPEPTIDE REPEAT PROTEIN (AFU_ORTHOLOGUE AFUA_6G03870)"/>
    <property type="match status" value="1"/>
</dbReference>
<evidence type="ECO:0000313" key="3">
    <source>
        <dbReference type="EMBL" id="KKM04480.1"/>
    </source>
</evidence>
<name>A0A0F9H095_9ZZZZ</name>
<dbReference type="PROSITE" id="PS50005">
    <property type="entry name" value="TPR"/>
    <property type="match status" value="1"/>
</dbReference>
<keyword evidence="1" id="KW-0677">Repeat</keyword>
<dbReference type="PANTHER" id="PTHR45641:SF19">
    <property type="entry name" value="NEPHROCYSTIN-3"/>
    <property type="match status" value="1"/>
</dbReference>
<dbReference type="AlphaFoldDB" id="A0A0F9H095"/>
<reference evidence="3" key="1">
    <citation type="journal article" date="2015" name="Nature">
        <title>Complex archaea that bridge the gap between prokaryotes and eukaryotes.</title>
        <authorList>
            <person name="Spang A."/>
            <person name="Saw J.H."/>
            <person name="Jorgensen S.L."/>
            <person name="Zaremba-Niedzwiedzka K."/>
            <person name="Martijn J."/>
            <person name="Lind A.E."/>
            <person name="van Eijk R."/>
            <person name="Schleper C."/>
            <person name="Guy L."/>
            <person name="Ettema T.J."/>
        </authorList>
    </citation>
    <scope>NUCLEOTIDE SEQUENCE</scope>
</reference>
<dbReference type="Gene3D" id="1.25.40.10">
    <property type="entry name" value="Tetratricopeptide repeat domain"/>
    <property type="match status" value="1"/>
</dbReference>
<protein>
    <submittedName>
        <fullName evidence="3">Uncharacterized protein</fullName>
    </submittedName>
</protein>
<sequence>MIVNILGFLYVISNTSIKFANKNPDVYNPDVVMIQYNMGVLYRKLGRFEETEHAYGEALEVYRKLADKNPKAYLIKLTQTQDSLGVLYYDQQNYYKAEICFKEVLQFYERLAEKYPQVYLSEVIRTLSNFRNLYNAIKKRKEAKKMQKRIEELEKKKA</sequence>
<dbReference type="InterPro" id="IPR011990">
    <property type="entry name" value="TPR-like_helical_dom_sf"/>
</dbReference>
<dbReference type="Pfam" id="PF13424">
    <property type="entry name" value="TPR_12"/>
    <property type="match status" value="1"/>
</dbReference>
<dbReference type="InterPro" id="IPR019734">
    <property type="entry name" value="TPR_rpt"/>
</dbReference>